<evidence type="ECO:0000313" key="1">
    <source>
        <dbReference type="EMBL" id="KKL87326.1"/>
    </source>
</evidence>
<proteinExistence type="predicted"/>
<sequence length="118" mass="13158">MAWEDIGGEGELSEEVKAQNVEYGELMHYQKKPVEGIYRGFDMVPGHKGKGKQKSHKFEQPDGSVFKIRGFGLMNYIIDADVTEGQLIRVTYTGKGDDGYHKCKVAIDNGDKASSEEL</sequence>
<gene>
    <name evidence="1" type="ORF">LCGC14_1935880</name>
</gene>
<accession>A0A0F9GA52</accession>
<name>A0A0F9GA52_9ZZZZ</name>
<protein>
    <submittedName>
        <fullName evidence="1">Uncharacterized protein</fullName>
    </submittedName>
</protein>
<comment type="caution">
    <text evidence="1">The sequence shown here is derived from an EMBL/GenBank/DDBJ whole genome shotgun (WGS) entry which is preliminary data.</text>
</comment>
<dbReference type="AlphaFoldDB" id="A0A0F9GA52"/>
<organism evidence="1">
    <name type="scientific">marine sediment metagenome</name>
    <dbReference type="NCBI Taxonomy" id="412755"/>
    <lineage>
        <taxon>unclassified sequences</taxon>
        <taxon>metagenomes</taxon>
        <taxon>ecological metagenomes</taxon>
    </lineage>
</organism>
<reference evidence="1" key="1">
    <citation type="journal article" date="2015" name="Nature">
        <title>Complex archaea that bridge the gap between prokaryotes and eukaryotes.</title>
        <authorList>
            <person name="Spang A."/>
            <person name="Saw J.H."/>
            <person name="Jorgensen S.L."/>
            <person name="Zaremba-Niedzwiedzka K."/>
            <person name="Martijn J."/>
            <person name="Lind A.E."/>
            <person name="van Eijk R."/>
            <person name="Schleper C."/>
            <person name="Guy L."/>
            <person name="Ettema T.J."/>
        </authorList>
    </citation>
    <scope>NUCLEOTIDE SEQUENCE</scope>
</reference>
<dbReference type="EMBL" id="LAZR01020863">
    <property type="protein sequence ID" value="KKL87326.1"/>
    <property type="molecule type" value="Genomic_DNA"/>
</dbReference>